<dbReference type="Proteomes" id="UP000584824">
    <property type="component" value="Unassembled WGS sequence"/>
</dbReference>
<evidence type="ECO:0000313" key="6">
    <source>
        <dbReference type="Proteomes" id="UP000584824"/>
    </source>
</evidence>
<dbReference type="AlphaFoldDB" id="A0A7W6K742"/>
<dbReference type="InterPro" id="IPR023631">
    <property type="entry name" value="Amidase_dom"/>
</dbReference>
<organism evidence="5 6">
    <name type="scientific">Allorhizobium borbori</name>
    <dbReference type="NCBI Taxonomy" id="485907"/>
    <lineage>
        <taxon>Bacteria</taxon>
        <taxon>Pseudomonadati</taxon>
        <taxon>Pseudomonadota</taxon>
        <taxon>Alphaproteobacteria</taxon>
        <taxon>Hyphomicrobiales</taxon>
        <taxon>Rhizobiaceae</taxon>
        <taxon>Rhizobium/Agrobacterium group</taxon>
        <taxon>Allorhizobium</taxon>
    </lineage>
</organism>
<proteinExistence type="inferred from homology"/>
<evidence type="ECO:0000256" key="3">
    <source>
        <dbReference type="ARBA" id="ARBA00021874"/>
    </source>
</evidence>
<dbReference type="Gene3D" id="3.90.1300.10">
    <property type="entry name" value="Amidase signature (AS) domain"/>
    <property type="match status" value="1"/>
</dbReference>
<reference evidence="5 6" key="1">
    <citation type="submission" date="2020-08" db="EMBL/GenBank/DDBJ databases">
        <title>Genomic Encyclopedia of Type Strains, Phase IV (KMG-IV): sequencing the most valuable type-strain genomes for metagenomic binning, comparative biology and taxonomic classification.</title>
        <authorList>
            <person name="Goeker M."/>
        </authorList>
    </citation>
    <scope>NUCLEOTIDE SEQUENCE [LARGE SCALE GENOMIC DNA]</scope>
    <source>
        <strain evidence="5 6">DSM 26385</strain>
    </source>
</reference>
<dbReference type="InterPro" id="IPR036928">
    <property type="entry name" value="AS_sf"/>
</dbReference>
<dbReference type="PROSITE" id="PS00571">
    <property type="entry name" value="AMIDASES"/>
    <property type="match status" value="1"/>
</dbReference>
<evidence type="ECO:0000256" key="1">
    <source>
        <dbReference type="ARBA" id="ARBA00003871"/>
    </source>
</evidence>
<keyword evidence="5" id="KW-0808">Transferase</keyword>
<dbReference type="PANTHER" id="PTHR11895">
    <property type="entry name" value="TRANSAMIDASE"/>
    <property type="match status" value="1"/>
</dbReference>
<evidence type="ECO:0000259" key="4">
    <source>
        <dbReference type="Pfam" id="PF01425"/>
    </source>
</evidence>
<evidence type="ECO:0000313" key="5">
    <source>
        <dbReference type="EMBL" id="MBB4105451.1"/>
    </source>
</evidence>
<dbReference type="InterPro" id="IPR000120">
    <property type="entry name" value="Amidase"/>
</dbReference>
<keyword evidence="5" id="KW-0436">Ligase</keyword>
<keyword evidence="6" id="KW-1185">Reference proteome</keyword>
<comment type="function">
    <text evidence="1">Hydrolyzes indole-3-acetamide (IAM) into indole-3-acetic acid (IAA).</text>
</comment>
<comment type="caution">
    <text evidence="5">The sequence shown here is derived from an EMBL/GenBank/DDBJ whole genome shotgun (WGS) entry which is preliminary data.</text>
</comment>
<protein>
    <recommendedName>
        <fullName evidence="3">Indoleacetamide hydrolase</fullName>
    </recommendedName>
</protein>
<gene>
    <name evidence="5" type="ORF">GGQ66_004038</name>
</gene>
<dbReference type="EMBL" id="JACIDU010000021">
    <property type="protein sequence ID" value="MBB4105451.1"/>
    <property type="molecule type" value="Genomic_DNA"/>
</dbReference>
<dbReference type="InterPro" id="IPR020556">
    <property type="entry name" value="Amidase_CS"/>
</dbReference>
<dbReference type="GO" id="GO:0016874">
    <property type="term" value="F:ligase activity"/>
    <property type="evidence" value="ECO:0007669"/>
    <property type="project" value="UniProtKB-KW"/>
</dbReference>
<evidence type="ECO:0000256" key="2">
    <source>
        <dbReference type="ARBA" id="ARBA00009199"/>
    </source>
</evidence>
<sequence>MRATDHLPSIADLNEGFSHGRLKVRDVILGVLDAIDRQNPAINAYVRVFHEQALDAADRADAEMVAGHRRGVLHGIPVALKDNIAVAGTVTACGSALFAERQTGQDATIVRQLKDAGAIILGKTAMHELAWGIDGTNPFFGDTLNPLDPESDCGGSSGGSAAAVAAGLASIAFGTDTACSIRFPAHCCGVVGFKPGFDVLSLEGVTPLVDSMDHLGLFARTIGDARLAMQGLGAGTAALSARRSALRVGLLRPLMDGCAPEIEAAMERAVERLRACGMDVIDVNDVPVEKVGPLTRVLFAEALGHFETALQRQPDCFSPQLREKLTRKYEITAAEYLRAGQERRQFEEKLDCLSSGFDVLLAPAAQTLAMPLRGYAPDYAEKAYRNATVFNLSRQPSLSLPYARLPSGRFFGLMLSARRGCDLSLLAAADVISAIWTDGVA</sequence>
<comment type="similarity">
    <text evidence="2">Belongs to the amidase family.</text>
</comment>
<dbReference type="GO" id="GO:0016740">
    <property type="term" value="F:transferase activity"/>
    <property type="evidence" value="ECO:0007669"/>
    <property type="project" value="UniProtKB-KW"/>
</dbReference>
<accession>A0A7W6K742</accession>
<dbReference type="PANTHER" id="PTHR11895:SF7">
    <property type="entry name" value="GLUTAMYL-TRNA(GLN) AMIDOTRANSFERASE SUBUNIT A, MITOCHONDRIAL"/>
    <property type="match status" value="1"/>
</dbReference>
<dbReference type="Pfam" id="PF01425">
    <property type="entry name" value="Amidase"/>
    <property type="match status" value="1"/>
</dbReference>
<dbReference type="SUPFAM" id="SSF75304">
    <property type="entry name" value="Amidase signature (AS) enzymes"/>
    <property type="match status" value="1"/>
</dbReference>
<dbReference type="RefSeq" id="WP_183794952.1">
    <property type="nucleotide sequence ID" value="NZ_JACIDU010000021.1"/>
</dbReference>
<name>A0A7W6K742_9HYPH</name>
<feature type="domain" description="Amidase" evidence="4">
    <location>
        <begin position="27"/>
        <end position="426"/>
    </location>
</feature>